<protein>
    <recommendedName>
        <fullName evidence="4">Lmo0937 family membrane protein</fullName>
    </recommendedName>
</protein>
<organism evidence="2 3">
    <name type="scientific">Cytobacillus horneckiae</name>
    <dbReference type="NCBI Taxonomy" id="549687"/>
    <lineage>
        <taxon>Bacteria</taxon>
        <taxon>Bacillati</taxon>
        <taxon>Bacillota</taxon>
        <taxon>Bacilli</taxon>
        <taxon>Bacillales</taxon>
        <taxon>Bacillaceae</taxon>
        <taxon>Cytobacillus</taxon>
    </lineage>
</organism>
<evidence type="ECO:0000313" key="2">
    <source>
        <dbReference type="EMBL" id="PKG30949.1"/>
    </source>
</evidence>
<dbReference type="InterPro" id="IPR043727">
    <property type="entry name" value="Lmo0937-like"/>
</dbReference>
<dbReference type="AlphaFoldDB" id="A0A2N0ZN54"/>
<evidence type="ECO:0000313" key="3">
    <source>
        <dbReference type="Proteomes" id="UP000233343"/>
    </source>
</evidence>
<dbReference type="Pfam" id="PF18919">
    <property type="entry name" value="DUF5670"/>
    <property type="match status" value="1"/>
</dbReference>
<accession>A0A2N0ZN54</accession>
<keyword evidence="1" id="KW-0812">Transmembrane</keyword>
<comment type="caution">
    <text evidence="2">The sequence shown here is derived from an EMBL/GenBank/DDBJ whole genome shotgun (WGS) entry which is preliminary data.</text>
</comment>
<feature type="transmembrane region" description="Helical" evidence="1">
    <location>
        <begin position="16"/>
        <end position="34"/>
    </location>
</feature>
<dbReference type="RefSeq" id="WP_066190456.1">
    <property type="nucleotide sequence ID" value="NZ_JAFDQP010000012.1"/>
</dbReference>
<dbReference type="Proteomes" id="UP000233343">
    <property type="component" value="Unassembled WGS sequence"/>
</dbReference>
<dbReference type="EMBL" id="PISD01000002">
    <property type="protein sequence ID" value="PKG30949.1"/>
    <property type="molecule type" value="Genomic_DNA"/>
</dbReference>
<gene>
    <name evidence="2" type="ORF">CWS20_00620</name>
</gene>
<keyword evidence="1" id="KW-0472">Membrane</keyword>
<feature type="transmembrane region" description="Helical" evidence="1">
    <location>
        <begin position="40"/>
        <end position="58"/>
    </location>
</feature>
<reference evidence="2 3" key="1">
    <citation type="journal article" date="2010" name="Int. J. Syst. Evol. Microbiol.">
        <title>Bacillus horneckiae sp. nov., isolated from a spacecraft-assembly clean room.</title>
        <authorList>
            <person name="Vaishampayan P."/>
            <person name="Probst A."/>
            <person name="Krishnamurthi S."/>
            <person name="Ghosh S."/>
            <person name="Osman S."/>
            <person name="McDowall A."/>
            <person name="Ruckmani A."/>
            <person name="Mayilraj S."/>
            <person name="Venkateswaran K."/>
        </authorList>
    </citation>
    <scope>NUCLEOTIDE SEQUENCE [LARGE SCALE GENOMIC DNA]</scope>
    <source>
        <strain evidence="3">1PO1SC</strain>
    </source>
</reference>
<evidence type="ECO:0000256" key="1">
    <source>
        <dbReference type="SAM" id="Phobius"/>
    </source>
</evidence>
<name>A0A2N0ZN54_9BACI</name>
<sequence length="63" mass="7253">MSNGHYQFIIERKMNMLWTLIGILIILWILGFSFDIAGGLVHLLLVIALIVLIFQMITGRKRP</sequence>
<proteinExistence type="predicted"/>
<evidence type="ECO:0008006" key="4">
    <source>
        <dbReference type="Google" id="ProtNLM"/>
    </source>
</evidence>
<dbReference type="NCBIfam" id="NF033488">
    <property type="entry name" value="lmo0937_fam_TM"/>
    <property type="match status" value="1"/>
</dbReference>
<keyword evidence="3" id="KW-1185">Reference proteome</keyword>
<keyword evidence="1" id="KW-1133">Transmembrane helix</keyword>